<reference evidence="4 5" key="1">
    <citation type="submission" date="2022-07" db="EMBL/GenBank/DDBJ databases">
        <authorList>
            <person name="Li W.-J."/>
            <person name="Deng Q.-Q."/>
        </authorList>
    </citation>
    <scope>NUCLEOTIDE SEQUENCE [LARGE SCALE GENOMIC DNA]</scope>
    <source>
        <strain evidence="4 5">SYSU M60028</strain>
    </source>
</reference>
<dbReference type="EMBL" id="JANCLU010000001">
    <property type="protein sequence ID" value="MCP8936965.1"/>
    <property type="molecule type" value="Genomic_DNA"/>
</dbReference>
<dbReference type="RefSeq" id="WP_254737417.1">
    <property type="nucleotide sequence ID" value="NZ_JANCLU010000001.1"/>
</dbReference>
<dbReference type="SUPFAM" id="SSF55729">
    <property type="entry name" value="Acyl-CoA N-acyltransferases (Nat)"/>
    <property type="match status" value="1"/>
</dbReference>
<evidence type="ECO:0000313" key="5">
    <source>
        <dbReference type="Proteomes" id="UP001205890"/>
    </source>
</evidence>
<accession>A0ABT1L8C0</accession>
<evidence type="ECO:0000259" key="3">
    <source>
        <dbReference type="PROSITE" id="PS51186"/>
    </source>
</evidence>
<proteinExistence type="predicted"/>
<keyword evidence="2" id="KW-0012">Acyltransferase</keyword>
<evidence type="ECO:0000256" key="1">
    <source>
        <dbReference type="ARBA" id="ARBA00022679"/>
    </source>
</evidence>
<evidence type="ECO:0000313" key="4">
    <source>
        <dbReference type="EMBL" id="MCP8936965.1"/>
    </source>
</evidence>
<gene>
    <name evidence="4" type="ORF">NK718_00410</name>
</gene>
<dbReference type="InterPro" id="IPR016181">
    <property type="entry name" value="Acyl_CoA_acyltransferase"/>
</dbReference>
<comment type="caution">
    <text evidence="4">The sequence shown here is derived from an EMBL/GenBank/DDBJ whole genome shotgun (WGS) entry which is preliminary data.</text>
</comment>
<feature type="domain" description="N-acetyltransferase" evidence="3">
    <location>
        <begin position="1"/>
        <end position="145"/>
    </location>
</feature>
<dbReference type="InterPro" id="IPR050832">
    <property type="entry name" value="Bact_Acetyltransf"/>
</dbReference>
<dbReference type="PANTHER" id="PTHR43877">
    <property type="entry name" value="AMINOALKYLPHOSPHONATE N-ACETYLTRANSFERASE-RELATED-RELATED"/>
    <property type="match status" value="1"/>
</dbReference>
<organism evidence="4 5">
    <name type="scientific">Alsobacter ponti</name>
    <dbReference type="NCBI Taxonomy" id="2962936"/>
    <lineage>
        <taxon>Bacteria</taxon>
        <taxon>Pseudomonadati</taxon>
        <taxon>Pseudomonadota</taxon>
        <taxon>Alphaproteobacteria</taxon>
        <taxon>Hyphomicrobiales</taxon>
        <taxon>Alsobacteraceae</taxon>
        <taxon>Alsobacter</taxon>
    </lineage>
</organism>
<evidence type="ECO:0000256" key="2">
    <source>
        <dbReference type="ARBA" id="ARBA00023315"/>
    </source>
</evidence>
<name>A0ABT1L8C0_9HYPH</name>
<dbReference type="Gene3D" id="3.40.630.30">
    <property type="match status" value="1"/>
</dbReference>
<keyword evidence="1" id="KW-0808">Transferase</keyword>
<dbReference type="Pfam" id="PF13508">
    <property type="entry name" value="Acetyltransf_7"/>
    <property type="match status" value="1"/>
</dbReference>
<protein>
    <submittedName>
        <fullName evidence="4">GNAT family N-acetyltransferase</fullName>
    </submittedName>
</protein>
<keyword evidence="5" id="KW-1185">Reference proteome</keyword>
<dbReference type="PROSITE" id="PS51186">
    <property type="entry name" value="GNAT"/>
    <property type="match status" value="1"/>
</dbReference>
<sequence length="145" mass="15943">MIVRSATDADVPALARVATSSYASGFRDILEPETLASRDEAFFAQRFAGELASLRVAEEGGRTIGFSKVTDTHLDMLFVDPAAQGTGGGGALLAEAEARGVRTLECFRDNAAARRFYERHGWRLARAYERDFLGKSRAFVFYEKP</sequence>
<dbReference type="Proteomes" id="UP001205890">
    <property type="component" value="Unassembled WGS sequence"/>
</dbReference>
<dbReference type="InterPro" id="IPR000182">
    <property type="entry name" value="GNAT_dom"/>
</dbReference>